<reference evidence="6 7" key="1">
    <citation type="submission" date="2023-12" db="EMBL/GenBank/DDBJ databases">
        <title>Description of an unclassified Opitutus bacterium of Verrucomicrobiota.</title>
        <authorList>
            <person name="Zhang D.-F."/>
        </authorList>
    </citation>
    <scope>NUCLEOTIDE SEQUENCE [LARGE SCALE GENOMIC DNA]</scope>
    <source>
        <strain evidence="6 7">WL0086</strain>
    </source>
</reference>
<evidence type="ECO:0000256" key="1">
    <source>
        <dbReference type="ARBA" id="ARBA00001947"/>
    </source>
</evidence>
<dbReference type="InterPro" id="IPR001279">
    <property type="entry name" value="Metallo-B-lactamas"/>
</dbReference>
<dbReference type="Gene3D" id="3.60.15.10">
    <property type="entry name" value="Ribonuclease Z/Hydroxyacylglutathione hydrolase-like"/>
    <property type="match status" value="1"/>
</dbReference>
<dbReference type="PANTHER" id="PTHR46233">
    <property type="entry name" value="HYDROXYACYLGLUTATHIONE HYDROLASE GLOC"/>
    <property type="match status" value="1"/>
</dbReference>
<dbReference type="InterPro" id="IPR036866">
    <property type="entry name" value="RibonucZ/Hydroxyglut_hydro"/>
</dbReference>
<comment type="cofactor">
    <cofactor evidence="1">
        <name>Zn(2+)</name>
        <dbReference type="ChEBI" id="CHEBI:29105"/>
    </cofactor>
</comment>
<dbReference type="CDD" id="cd06262">
    <property type="entry name" value="metallo-hydrolase-like_MBL-fold"/>
    <property type="match status" value="1"/>
</dbReference>
<dbReference type="InterPro" id="IPR051453">
    <property type="entry name" value="MBL_Glyoxalase_II"/>
</dbReference>
<evidence type="ECO:0000256" key="3">
    <source>
        <dbReference type="ARBA" id="ARBA00022801"/>
    </source>
</evidence>
<dbReference type="PANTHER" id="PTHR46233:SF3">
    <property type="entry name" value="HYDROXYACYLGLUTATHIONE HYDROLASE GLOC"/>
    <property type="match status" value="1"/>
</dbReference>
<dbReference type="SUPFAM" id="SSF56281">
    <property type="entry name" value="Metallo-hydrolase/oxidoreductase"/>
    <property type="match status" value="1"/>
</dbReference>
<keyword evidence="7" id="KW-1185">Reference proteome</keyword>
<evidence type="ECO:0000256" key="2">
    <source>
        <dbReference type="ARBA" id="ARBA00022723"/>
    </source>
</evidence>
<evidence type="ECO:0000259" key="5">
    <source>
        <dbReference type="SMART" id="SM00849"/>
    </source>
</evidence>
<protein>
    <submittedName>
        <fullName evidence="6">MBL fold metallo-hydrolase</fullName>
    </submittedName>
</protein>
<keyword evidence="4" id="KW-0862">Zinc</keyword>
<evidence type="ECO:0000256" key="4">
    <source>
        <dbReference type="ARBA" id="ARBA00022833"/>
    </source>
</evidence>
<evidence type="ECO:0000313" key="7">
    <source>
        <dbReference type="Proteomes" id="UP000738431"/>
    </source>
</evidence>
<keyword evidence="2" id="KW-0479">Metal-binding</keyword>
<name>A0ABZ1CCZ2_9BACT</name>
<dbReference type="Pfam" id="PF00753">
    <property type="entry name" value="Lactamase_B"/>
    <property type="match status" value="1"/>
</dbReference>
<proteinExistence type="predicted"/>
<dbReference type="Proteomes" id="UP000738431">
    <property type="component" value="Chromosome"/>
</dbReference>
<sequence>MKLYVIPAGPIQTNAYLLTDSDRGEAILIDAPGGIWAKIAPQLQADGVALKALWITHGHWDHTQGGAEVVREANPHVVAHADDKALIETPEIMEGFMGEKLGLEPIPVDQWVEQGDMLEALGVNFEVRHVPGHCPGNIMFVLAAAGAAFVGDAVFAGSVGRTDLPGGSLDVLTKSIREQIYTLPDEMVLYPGHGQATTVGNEKQSNPYVRPE</sequence>
<dbReference type="EMBL" id="CP139781">
    <property type="protein sequence ID" value="WRQ88170.1"/>
    <property type="molecule type" value="Genomic_DNA"/>
</dbReference>
<feature type="domain" description="Metallo-beta-lactamase" evidence="5">
    <location>
        <begin position="12"/>
        <end position="193"/>
    </location>
</feature>
<gene>
    <name evidence="6" type="ORF">K1X11_002040</name>
</gene>
<keyword evidence="3" id="KW-0378">Hydrolase</keyword>
<dbReference type="RefSeq" id="WP_221028800.1">
    <property type="nucleotide sequence ID" value="NZ_CP139781.1"/>
</dbReference>
<dbReference type="SMART" id="SM00849">
    <property type="entry name" value="Lactamase_B"/>
    <property type="match status" value="1"/>
</dbReference>
<evidence type="ECO:0000313" key="6">
    <source>
        <dbReference type="EMBL" id="WRQ88170.1"/>
    </source>
</evidence>
<accession>A0ABZ1CCZ2</accession>
<organism evidence="6 7">
    <name type="scientific">Actomonas aquatica</name>
    <dbReference type="NCBI Taxonomy" id="2866162"/>
    <lineage>
        <taxon>Bacteria</taxon>
        <taxon>Pseudomonadati</taxon>
        <taxon>Verrucomicrobiota</taxon>
        <taxon>Opitutia</taxon>
        <taxon>Opitutales</taxon>
        <taxon>Opitutaceae</taxon>
        <taxon>Actomonas</taxon>
    </lineage>
</organism>